<protein>
    <submittedName>
        <fullName evidence="2">Uncharacterized protein</fullName>
    </submittedName>
</protein>
<feature type="region of interest" description="Disordered" evidence="1">
    <location>
        <begin position="82"/>
        <end position="111"/>
    </location>
</feature>
<organism evidence="2 3">
    <name type="scientific">Brassica cretica</name>
    <name type="common">Mustard</name>
    <dbReference type="NCBI Taxonomy" id="69181"/>
    <lineage>
        <taxon>Eukaryota</taxon>
        <taxon>Viridiplantae</taxon>
        <taxon>Streptophyta</taxon>
        <taxon>Embryophyta</taxon>
        <taxon>Tracheophyta</taxon>
        <taxon>Spermatophyta</taxon>
        <taxon>Magnoliopsida</taxon>
        <taxon>eudicotyledons</taxon>
        <taxon>Gunneridae</taxon>
        <taxon>Pentapetalae</taxon>
        <taxon>rosids</taxon>
        <taxon>malvids</taxon>
        <taxon>Brassicales</taxon>
        <taxon>Brassicaceae</taxon>
        <taxon>Brassiceae</taxon>
        <taxon>Brassica</taxon>
    </lineage>
</organism>
<accession>A0ABQ7ERE0</accession>
<keyword evidence="3" id="KW-1185">Reference proteome</keyword>
<dbReference type="Proteomes" id="UP000266723">
    <property type="component" value="Unassembled WGS sequence"/>
</dbReference>
<dbReference type="EMBL" id="QGKV02000297">
    <property type="protein sequence ID" value="KAF3605525.1"/>
    <property type="molecule type" value="Genomic_DNA"/>
</dbReference>
<evidence type="ECO:0000313" key="2">
    <source>
        <dbReference type="EMBL" id="KAF3605525.1"/>
    </source>
</evidence>
<name>A0ABQ7ERE0_BRACR</name>
<sequence>MEKERDLQDTRVMEVVEIVTEVAKTIEKSGLQDGNGSGKLNESWRQVAEKTIRSPWKSPKELQFGQVIITPSRYAALQNLEDSRKEDTIQQGESEPSEDVVEEVNGIEKPKEEPVGVRAGYPVGVRAGYLIGVRAR</sequence>
<gene>
    <name evidence="2" type="ORF">DY000_02047519</name>
</gene>
<evidence type="ECO:0000313" key="3">
    <source>
        <dbReference type="Proteomes" id="UP000266723"/>
    </source>
</evidence>
<proteinExistence type="predicted"/>
<evidence type="ECO:0000256" key="1">
    <source>
        <dbReference type="SAM" id="MobiDB-lite"/>
    </source>
</evidence>
<comment type="caution">
    <text evidence="2">The sequence shown here is derived from an EMBL/GenBank/DDBJ whole genome shotgun (WGS) entry which is preliminary data.</text>
</comment>
<reference evidence="2 3" key="1">
    <citation type="journal article" date="2020" name="BMC Genomics">
        <title>Intraspecific diversification of the crop wild relative Brassica cretica Lam. using demographic model selection.</title>
        <authorList>
            <person name="Kioukis A."/>
            <person name="Michalopoulou V.A."/>
            <person name="Briers L."/>
            <person name="Pirintsos S."/>
            <person name="Studholme D.J."/>
            <person name="Pavlidis P."/>
            <person name="Sarris P.F."/>
        </authorList>
    </citation>
    <scope>NUCLEOTIDE SEQUENCE [LARGE SCALE GENOMIC DNA]</scope>
    <source>
        <strain evidence="3">cv. PFS-1207/04</strain>
    </source>
</reference>